<evidence type="ECO:0000256" key="1">
    <source>
        <dbReference type="SAM" id="MobiDB-lite"/>
    </source>
</evidence>
<gene>
    <name evidence="3" type="ORF">G7Z17_g5075</name>
</gene>
<feature type="domain" description="SET" evidence="2">
    <location>
        <begin position="186"/>
        <end position="324"/>
    </location>
</feature>
<feature type="compositionally biased region" description="Acidic residues" evidence="1">
    <location>
        <begin position="89"/>
        <end position="109"/>
    </location>
</feature>
<evidence type="ECO:0000313" key="3">
    <source>
        <dbReference type="EMBL" id="KAF7551303.1"/>
    </source>
</evidence>
<dbReference type="CDD" id="cd20071">
    <property type="entry name" value="SET_SMYD"/>
    <property type="match status" value="1"/>
</dbReference>
<comment type="caution">
    <text evidence="3">The sequence shown here is derived from an EMBL/GenBank/DDBJ whole genome shotgun (WGS) entry which is preliminary data.</text>
</comment>
<reference evidence="3" key="1">
    <citation type="submission" date="2020-03" db="EMBL/GenBank/DDBJ databases">
        <title>Draft Genome Sequence of Cylindrodendrum hubeiense.</title>
        <authorList>
            <person name="Buettner E."/>
            <person name="Kellner H."/>
        </authorList>
    </citation>
    <scope>NUCLEOTIDE SEQUENCE</scope>
    <source>
        <strain evidence="3">IHI 201604</strain>
    </source>
</reference>
<dbReference type="Pfam" id="PF00856">
    <property type="entry name" value="SET"/>
    <property type="match status" value="1"/>
</dbReference>
<dbReference type="InterPro" id="IPR046341">
    <property type="entry name" value="SET_dom_sf"/>
</dbReference>
<dbReference type="SMART" id="SM00317">
    <property type="entry name" value="SET"/>
    <property type="match status" value="1"/>
</dbReference>
<organism evidence="3 4">
    <name type="scientific">Cylindrodendrum hubeiense</name>
    <dbReference type="NCBI Taxonomy" id="595255"/>
    <lineage>
        <taxon>Eukaryota</taxon>
        <taxon>Fungi</taxon>
        <taxon>Dikarya</taxon>
        <taxon>Ascomycota</taxon>
        <taxon>Pezizomycotina</taxon>
        <taxon>Sordariomycetes</taxon>
        <taxon>Hypocreomycetidae</taxon>
        <taxon>Hypocreales</taxon>
        <taxon>Nectriaceae</taxon>
        <taxon>Cylindrodendrum</taxon>
    </lineage>
</organism>
<dbReference type="PANTHER" id="PTHR47332:SF2">
    <property type="entry name" value="SET-6"/>
    <property type="match status" value="1"/>
</dbReference>
<sequence>METLTESGEISNLDLQLEDRLSIQLETTSPSQADTEANDSEEIPKHDLVATSVSHAERPLLCKDILYMLHHWASSDSISIEYACTSESEDDLTSESDTWSDSEEDDSDESVLCLTSHGPRPLDSTNSLCPPLPRRLSFKPLEAVEEKSHESATDEDKEPRNVKIDLIQHPITPSLEWPPNVIFQNDYFAVSESKIAGWGAFAATDLKYGDRILMETPLFTADTSSLFKEFDKLNRGEQEVALALHANDMCKPGTPKLQAIWTTNCFATGLKGKAGLFPIASRFNHSCHPKDNVEYNFNRHQKYLEMVVKADSIAAGEELTISYGNQRTPMDLFVRYGFRCRCGACPGLIESTKLVAW</sequence>
<accession>A0A9P5HHR5</accession>
<dbReference type="OrthoDB" id="3180714at2759"/>
<dbReference type="InterPro" id="IPR001214">
    <property type="entry name" value="SET_dom"/>
</dbReference>
<proteinExistence type="predicted"/>
<dbReference type="EMBL" id="JAANBB010000080">
    <property type="protein sequence ID" value="KAF7551303.1"/>
    <property type="molecule type" value="Genomic_DNA"/>
</dbReference>
<name>A0A9P5HHR5_9HYPO</name>
<dbReference type="PANTHER" id="PTHR47332">
    <property type="entry name" value="SET DOMAIN-CONTAINING PROTEIN 5"/>
    <property type="match status" value="1"/>
</dbReference>
<dbReference type="AlphaFoldDB" id="A0A9P5HHR5"/>
<keyword evidence="4" id="KW-1185">Reference proteome</keyword>
<feature type="region of interest" description="Disordered" evidence="1">
    <location>
        <begin position="89"/>
        <end position="133"/>
    </location>
</feature>
<dbReference type="Gene3D" id="2.170.270.10">
    <property type="entry name" value="SET domain"/>
    <property type="match status" value="1"/>
</dbReference>
<dbReference type="Proteomes" id="UP000722485">
    <property type="component" value="Unassembled WGS sequence"/>
</dbReference>
<dbReference type="InterPro" id="IPR053185">
    <property type="entry name" value="SET_domain_protein"/>
</dbReference>
<dbReference type="PROSITE" id="PS50280">
    <property type="entry name" value="SET"/>
    <property type="match status" value="1"/>
</dbReference>
<dbReference type="SUPFAM" id="SSF82199">
    <property type="entry name" value="SET domain"/>
    <property type="match status" value="1"/>
</dbReference>
<evidence type="ECO:0000313" key="4">
    <source>
        <dbReference type="Proteomes" id="UP000722485"/>
    </source>
</evidence>
<evidence type="ECO:0000259" key="2">
    <source>
        <dbReference type="PROSITE" id="PS50280"/>
    </source>
</evidence>
<protein>
    <recommendedName>
        <fullName evidence="2">SET domain-containing protein</fullName>
    </recommendedName>
</protein>